<proteinExistence type="predicted"/>
<dbReference type="SUPFAM" id="SSF103084">
    <property type="entry name" value="Holliday junction resolvase RusA"/>
    <property type="match status" value="1"/>
</dbReference>
<organism evidence="1 2">
    <name type="scientific">Dulcicalothrix desertica PCC 7102</name>
    <dbReference type="NCBI Taxonomy" id="232991"/>
    <lineage>
        <taxon>Bacteria</taxon>
        <taxon>Bacillati</taxon>
        <taxon>Cyanobacteriota</taxon>
        <taxon>Cyanophyceae</taxon>
        <taxon>Nostocales</taxon>
        <taxon>Calotrichaceae</taxon>
        <taxon>Dulcicalothrix</taxon>
    </lineage>
</organism>
<dbReference type="Gene3D" id="3.30.1330.70">
    <property type="entry name" value="Holliday junction resolvase RusA"/>
    <property type="match status" value="1"/>
</dbReference>
<dbReference type="RefSeq" id="WP_127083238.1">
    <property type="nucleotide sequence ID" value="NZ_RSCL01000012.1"/>
</dbReference>
<name>A0A3S1CBK1_9CYAN</name>
<evidence type="ECO:0000313" key="1">
    <source>
        <dbReference type="EMBL" id="RUT03980.1"/>
    </source>
</evidence>
<sequence length="152" mass="17530">MIYTLTMELPPTLNEIIDAARESWQKSAAMKKQWTNKITAFVAECEIKFLGQVWLEFHWYLTNFGRDADNVAAASKFIMDGVANAKTIRNDNLTVIQSPVLHYYHRSSQDNGVIMRISESPDFLLENIIDANRYSSCALQECQQKIKRCLYD</sequence>
<comment type="caution">
    <text evidence="1">The sequence shown here is derived from an EMBL/GenBank/DDBJ whole genome shotgun (WGS) entry which is preliminary data.</text>
</comment>
<dbReference type="AlphaFoldDB" id="A0A3S1CBK1"/>
<protein>
    <submittedName>
        <fullName evidence="1">Uncharacterized protein</fullName>
    </submittedName>
</protein>
<reference evidence="1" key="1">
    <citation type="submission" date="2018-12" db="EMBL/GenBank/DDBJ databases">
        <authorList>
            <person name="Will S."/>
            <person name="Neumann-Schaal M."/>
            <person name="Henke P."/>
        </authorList>
    </citation>
    <scope>NUCLEOTIDE SEQUENCE</scope>
    <source>
        <strain evidence="1">PCC 7102</strain>
    </source>
</reference>
<evidence type="ECO:0000313" key="2">
    <source>
        <dbReference type="Proteomes" id="UP000271624"/>
    </source>
</evidence>
<dbReference type="OrthoDB" id="484353at2"/>
<keyword evidence="2" id="KW-1185">Reference proteome</keyword>
<dbReference type="GO" id="GO:0000287">
    <property type="term" value="F:magnesium ion binding"/>
    <property type="evidence" value="ECO:0007669"/>
    <property type="project" value="InterPro"/>
</dbReference>
<reference evidence="1" key="2">
    <citation type="journal article" date="2019" name="Genome Biol. Evol.">
        <title>Day and night: Metabolic profiles and evolutionary relationships of six axenic non-marine cyanobacteria.</title>
        <authorList>
            <person name="Will S.E."/>
            <person name="Henke P."/>
            <person name="Boedeker C."/>
            <person name="Huang S."/>
            <person name="Brinkmann H."/>
            <person name="Rohde M."/>
            <person name="Jarek M."/>
            <person name="Friedl T."/>
            <person name="Seufert S."/>
            <person name="Schumacher M."/>
            <person name="Overmann J."/>
            <person name="Neumann-Schaal M."/>
            <person name="Petersen J."/>
        </authorList>
    </citation>
    <scope>NUCLEOTIDE SEQUENCE [LARGE SCALE GENOMIC DNA]</scope>
    <source>
        <strain evidence="1">PCC 7102</strain>
    </source>
</reference>
<dbReference type="Proteomes" id="UP000271624">
    <property type="component" value="Unassembled WGS sequence"/>
</dbReference>
<dbReference type="InterPro" id="IPR036614">
    <property type="entry name" value="RusA-like_sf"/>
</dbReference>
<gene>
    <name evidence="1" type="ORF">DSM106972_048940</name>
</gene>
<accession>A0A3S1CBK1</accession>
<dbReference type="EMBL" id="RSCL01000012">
    <property type="protein sequence ID" value="RUT03980.1"/>
    <property type="molecule type" value="Genomic_DNA"/>
</dbReference>
<dbReference type="GO" id="GO:0006281">
    <property type="term" value="P:DNA repair"/>
    <property type="evidence" value="ECO:0007669"/>
    <property type="project" value="InterPro"/>
</dbReference>
<dbReference type="GO" id="GO:0006310">
    <property type="term" value="P:DNA recombination"/>
    <property type="evidence" value="ECO:0007669"/>
    <property type="project" value="InterPro"/>
</dbReference>